<protein>
    <submittedName>
        <fullName evidence="1">Uncharacterized protein</fullName>
    </submittedName>
</protein>
<reference evidence="1" key="1">
    <citation type="submission" date="2014-09" db="EMBL/GenBank/DDBJ databases">
        <authorList>
            <person name="Magalhaes I.L.F."/>
            <person name="Oliveira U."/>
            <person name="Santos F.R."/>
            <person name="Vidigal T.H.D.A."/>
            <person name="Brescovit A.D."/>
            <person name="Santos A.J."/>
        </authorList>
    </citation>
    <scope>NUCLEOTIDE SEQUENCE</scope>
    <source>
        <tissue evidence="1">Shoot tissue taken approximately 20 cm above the soil surface</tissue>
    </source>
</reference>
<dbReference type="AlphaFoldDB" id="A0A0A9M195"/>
<name>A0A0A9M195_ARUDO</name>
<organism evidence="1">
    <name type="scientific">Arundo donax</name>
    <name type="common">Giant reed</name>
    <name type="synonym">Donax arundinaceus</name>
    <dbReference type="NCBI Taxonomy" id="35708"/>
    <lineage>
        <taxon>Eukaryota</taxon>
        <taxon>Viridiplantae</taxon>
        <taxon>Streptophyta</taxon>
        <taxon>Embryophyta</taxon>
        <taxon>Tracheophyta</taxon>
        <taxon>Spermatophyta</taxon>
        <taxon>Magnoliopsida</taxon>
        <taxon>Liliopsida</taxon>
        <taxon>Poales</taxon>
        <taxon>Poaceae</taxon>
        <taxon>PACMAD clade</taxon>
        <taxon>Arundinoideae</taxon>
        <taxon>Arundineae</taxon>
        <taxon>Arundo</taxon>
    </lineage>
</organism>
<evidence type="ECO:0000313" key="1">
    <source>
        <dbReference type="EMBL" id="JAE05373.1"/>
    </source>
</evidence>
<accession>A0A0A9M195</accession>
<dbReference type="EMBL" id="GBRH01192523">
    <property type="protein sequence ID" value="JAE05373.1"/>
    <property type="molecule type" value="Transcribed_RNA"/>
</dbReference>
<proteinExistence type="predicted"/>
<sequence>MTAAIFVIGYKLIPICSYSMRVYRELLFECMC</sequence>
<reference evidence="1" key="2">
    <citation type="journal article" date="2015" name="Data Brief">
        <title>Shoot transcriptome of the giant reed, Arundo donax.</title>
        <authorList>
            <person name="Barrero R.A."/>
            <person name="Guerrero F.D."/>
            <person name="Moolhuijzen P."/>
            <person name="Goolsby J.A."/>
            <person name="Tidwell J."/>
            <person name="Bellgard S.E."/>
            <person name="Bellgard M.I."/>
        </authorList>
    </citation>
    <scope>NUCLEOTIDE SEQUENCE</scope>
    <source>
        <tissue evidence="1">Shoot tissue taken approximately 20 cm above the soil surface</tissue>
    </source>
</reference>